<keyword evidence="10" id="KW-0067">ATP-binding</keyword>
<organism evidence="12 13">
    <name type="scientific">Acer negundo</name>
    <name type="common">Box elder</name>
    <dbReference type="NCBI Taxonomy" id="4023"/>
    <lineage>
        <taxon>Eukaryota</taxon>
        <taxon>Viridiplantae</taxon>
        <taxon>Streptophyta</taxon>
        <taxon>Embryophyta</taxon>
        <taxon>Tracheophyta</taxon>
        <taxon>Spermatophyta</taxon>
        <taxon>Magnoliopsida</taxon>
        <taxon>eudicotyledons</taxon>
        <taxon>Gunneridae</taxon>
        <taxon>Pentapetalae</taxon>
        <taxon>rosids</taxon>
        <taxon>malvids</taxon>
        <taxon>Sapindales</taxon>
        <taxon>Sapindaceae</taxon>
        <taxon>Hippocastanoideae</taxon>
        <taxon>Acereae</taxon>
        <taxon>Acer</taxon>
    </lineage>
</organism>
<dbReference type="GO" id="GO:0016020">
    <property type="term" value="C:membrane"/>
    <property type="evidence" value="ECO:0007669"/>
    <property type="project" value="TreeGrafter"/>
</dbReference>
<evidence type="ECO:0000313" key="12">
    <source>
        <dbReference type="EMBL" id="KAI9174240.1"/>
    </source>
</evidence>
<feature type="binding site" evidence="10">
    <location>
        <begin position="232"/>
        <end position="236"/>
    </location>
    <ligand>
        <name>ATP</name>
        <dbReference type="ChEBI" id="CHEBI:30616"/>
    </ligand>
</feature>
<comment type="caution">
    <text evidence="12">The sequence shown here is derived from an EMBL/GenBank/DDBJ whole genome shotgun (WGS) entry which is preliminary data.</text>
</comment>
<evidence type="ECO:0000256" key="3">
    <source>
        <dbReference type="ARBA" id="ARBA00022801"/>
    </source>
</evidence>
<feature type="transmembrane region" description="Helical" evidence="11">
    <location>
        <begin position="21"/>
        <end position="44"/>
    </location>
</feature>
<comment type="catalytic activity">
    <reaction evidence="8">
        <text>a ribonucleoside 5'-triphosphate + 2 H2O = a ribonucleoside 5'-phosphate + 2 phosphate + 2 H(+)</text>
        <dbReference type="Rhea" id="RHEA:36795"/>
        <dbReference type="ChEBI" id="CHEBI:15377"/>
        <dbReference type="ChEBI" id="CHEBI:15378"/>
        <dbReference type="ChEBI" id="CHEBI:43474"/>
        <dbReference type="ChEBI" id="CHEBI:58043"/>
        <dbReference type="ChEBI" id="CHEBI:61557"/>
        <dbReference type="EC" id="3.6.1.5"/>
    </reaction>
</comment>
<dbReference type="AlphaFoldDB" id="A0AAD5IR53"/>
<sequence>MEPKSPSKLKLSITGWARHKRVMKFCTIVLGVVLLLMMGGYFAFKPGIGYNNVFRGSYYTVVVDCGSTGTRVNVYEWESRGVESEVLPVLMNSYPDNLNKSLFLKSSCQYHCLQTEPGLDKYVGNASGVRVSLEPLISWAENLVPVERRKETPIFVLATAGLRRLGVEDAGRILDDVEAVVKEYMFVHRKSWIRVLSGKEEAYYGWLALNYKMGSLGNSSRTPTLGLLDLGGSSLQVVVKDYETEDNEHVIKSEIGLSEHRILANSLPAFGLNEAFDRTVAMLNQMQTLGESPGDRIELKHPCLSSDFVQNYNCYSCVGLHINNPKNLSSEMLETAFTSTYLVGDPNWEQCKGLARAVAINSSNFDWSQPTVNRNCKASLSSFNSRSILNLTSVAHFTGRYHALSGFFVIYNNLNLSSRANLTKIWEKGQQLCSTSGAGLSNIARNQSYAAQQCFRLPYMASLIEEALCLSEAEIIFGPGDISWTLGAALVEGRYLCQIKLPMLGKKGPAVECCGYELLVGNHQPHHCLFGNMTVDTFAGALPNPCTFGRSSFEVKCHIRGKITDEVDSFGHKCMWEQLHLLASKDYRCSQFSTRQANDLIIINFTQFFYF</sequence>
<comment type="similarity">
    <text evidence="1">Belongs to the GDA1/CD39 NTPase family.</text>
</comment>
<dbReference type="EMBL" id="JAJSOW010000103">
    <property type="protein sequence ID" value="KAI9174240.1"/>
    <property type="molecule type" value="Genomic_DNA"/>
</dbReference>
<dbReference type="Gene3D" id="3.30.420.150">
    <property type="entry name" value="Exopolyphosphatase. Domain 2"/>
    <property type="match status" value="1"/>
</dbReference>
<dbReference type="InterPro" id="IPR000407">
    <property type="entry name" value="GDA1_CD39_NTPase"/>
</dbReference>
<dbReference type="GO" id="GO:0005524">
    <property type="term" value="F:ATP binding"/>
    <property type="evidence" value="ECO:0007669"/>
    <property type="project" value="UniProtKB-KW"/>
</dbReference>
<dbReference type="EC" id="3.6.1.5" evidence="2"/>
<dbReference type="Gene3D" id="3.30.420.40">
    <property type="match status" value="1"/>
</dbReference>
<evidence type="ECO:0000256" key="8">
    <source>
        <dbReference type="ARBA" id="ARBA00049175"/>
    </source>
</evidence>
<keyword evidence="3" id="KW-0378">Hydrolase</keyword>
<keyword evidence="11" id="KW-0812">Transmembrane</keyword>
<dbReference type="Pfam" id="PF01150">
    <property type="entry name" value="GDA1_CD39"/>
    <property type="match status" value="1"/>
</dbReference>
<dbReference type="PANTHER" id="PTHR11782:SF92">
    <property type="entry name" value="APYRASE 7"/>
    <property type="match status" value="1"/>
</dbReference>
<keyword evidence="13" id="KW-1185">Reference proteome</keyword>
<evidence type="ECO:0000313" key="13">
    <source>
        <dbReference type="Proteomes" id="UP001064489"/>
    </source>
</evidence>
<feature type="active site" description="Proton acceptor" evidence="9">
    <location>
        <position position="201"/>
    </location>
</feature>
<gene>
    <name evidence="12" type="ORF">LWI28_014467</name>
</gene>
<evidence type="ECO:0000256" key="11">
    <source>
        <dbReference type="SAM" id="Phobius"/>
    </source>
</evidence>
<evidence type="ECO:0000256" key="2">
    <source>
        <dbReference type="ARBA" id="ARBA00012148"/>
    </source>
</evidence>
<protein>
    <recommendedName>
        <fullName evidence="2">apyrase</fullName>
        <ecNumber evidence="2">3.6.1.5</ecNumber>
    </recommendedName>
    <alternativeName>
        <fullName evidence="6">ATP-diphosphatase</fullName>
    </alternativeName>
    <alternativeName>
        <fullName evidence="7">ATP-diphosphohydrolase</fullName>
    </alternativeName>
    <alternativeName>
        <fullName evidence="4">Adenosine diphosphatase</fullName>
    </alternativeName>
    <alternativeName>
        <fullName evidence="5">NTPDase</fullName>
    </alternativeName>
</protein>
<dbReference type="Proteomes" id="UP001064489">
    <property type="component" value="Chromosome 8"/>
</dbReference>
<dbReference type="GO" id="GO:0004050">
    <property type="term" value="F:apyrase activity"/>
    <property type="evidence" value="ECO:0007669"/>
    <property type="project" value="UniProtKB-EC"/>
</dbReference>
<evidence type="ECO:0000256" key="4">
    <source>
        <dbReference type="ARBA" id="ARBA00030084"/>
    </source>
</evidence>
<proteinExistence type="inferred from homology"/>
<accession>A0AAD5IR53</accession>
<dbReference type="GO" id="GO:0009134">
    <property type="term" value="P:nucleoside diphosphate catabolic process"/>
    <property type="evidence" value="ECO:0007669"/>
    <property type="project" value="TreeGrafter"/>
</dbReference>
<evidence type="ECO:0000256" key="10">
    <source>
        <dbReference type="PIRSR" id="PIRSR600407-2"/>
    </source>
</evidence>
<keyword evidence="10" id="KW-0547">Nucleotide-binding</keyword>
<evidence type="ECO:0000256" key="5">
    <source>
        <dbReference type="ARBA" id="ARBA00031370"/>
    </source>
</evidence>
<evidence type="ECO:0000256" key="6">
    <source>
        <dbReference type="ARBA" id="ARBA00031428"/>
    </source>
</evidence>
<evidence type="ECO:0000256" key="7">
    <source>
        <dbReference type="ARBA" id="ARBA00032306"/>
    </source>
</evidence>
<evidence type="ECO:0000256" key="9">
    <source>
        <dbReference type="PIRSR" id="PIRSR600407-1"/>
    </source>
</evidence>
<name>A0AAD5IR53_ACENE</name>
<keyword evidence="11" id="KW-1133">Transmembrane helix</keyword>
<dbReference type="PANTHER" id="PTHR11782">
    <property type="entry name" value="ADENOSINE/GUANOSINE DIPHOSPHATASE"/>
    <property type="match status" value="1"/>
</dbReference>
<keyword evidence="11" id="KW-0472">Membrane</keyword>
<reference evidence="12" key="2">
    <citation type="submission" date="2023-02" db="EMBL/GenBank/DDBJ databases">
        <authorList>
            <person name="Swenson N.G."/>
            <person name="Wegrzyn J.L."/>
            <person name="Mcevoy S.L."/>
        </authorList>
    </citation>
    <scope>NUCLEOTIDE SEQUENCE</scope>
    <source>
        <strain evidence="12">91603</strain>
        <tissue evidence="12">Leaf</tissue>
    </source>
</reference>
<dbReference type="GO" id="GO:0017110">
    <property type="term" value="F:nucleoside diphosphate phosphatase activity"/>
    <property type="evidence" value="ECO:0007669"/>
    <property type="project" value="TreeGrafter"/>
</dbReference>
<evidence type="ECO:0000256" key="1">
    <source>
        <dbReference type="ARBA" id="ARBA00009283"/>
    </source>
</evidence>
<reference evidence="12" key="1">
    <citation type="journal article" date="2022" name="Plant J.">
        <title>Strategies of tolerance reflected in two North American maple genomes.</title>
        <authorList>
            <person name="McEvoy S.L."/>
            <person name="Sezen U.U."/>
            <person name="Trouern-Trend A."/>
            <person name="McMahon S.M."/>
            <person name="Schaberg P.G."/>
            <person name="Yang J."/>
            <person name="Wegrzyn J.L."/>
            <person name="Swenson N.G."/>
        </authorList>
    </citation>
    <scope>NUCLEOTIDE SEQUENCE</scope>
    <source>
        <strain evidence="12">91603</strain>
    </source>
</reference>